<dbReference type="Proteomes" id="UP000076842">
    <property type="component" value="Unassembled WGS sequence"/>
</dbReference>
<proteinExistence type="predicted"/>
<feature type="chain" id="PRO_5007856112" evidence="1">
    <location>
        <begin position="19"/>
        <end position="133"/>
    </location>
</feature>
<keyword evidence="3" id="KW-1185">Reference proteome</keyword>
<reference evidence="2 3" key="1">
    <citation type="journal article" date="2016" name="Mol. Biol. Evol.">
        <title>Comparative Genomics of Early-Diverging Mushroom-Forming Fungi Provides Insights into the Origins of Lignocellulose Decay Capabilities.</title>
        <authorList>
            <person name="Nagy L.G."/>
            <person name="Riley R."/>
            <person name="Tritt A."/>
            <person name="Adam C."/>
            <person name="Daum C."/>
            <person name="Floudas D."/>
            <person name="Sun H."/>
            <person name="Yadav J.S."/>
            <person name="Pangilinan J."/>
            <person name="Larsson K.H."/>
            <person name="Matsuura K."/>
            <person name="Barry K."/>
            <person name="Labutti K."/>
            <person name="Kuo R."/>
            <person name="Ohm R.A."/>
            <person name="Bhattacharya S.S."/>
            <person name="Shirouzu T."/>
            <person name="Yoshinaga Y."/>
            <person name="Martin F.M."/>
            <person name="Grigoriev I.V."/>
            <person name="Hibbett D.S."/>
        </authorList>
    </citation>
    <scope>NUCLEOTIDE SEQUENCE [LARGE SCALE GENOMIC DNA]</scope>
    <source>
        <strain evidence="2 3">HHB12733</strain>
    </source>
</reference>
<feature type="signal peptide" evidence="1">
    <location>
        <begin position="1"/>
        <end position="18"/>
    </location>
</feature>
<name>A0A165CQC6_9BASI</name>
<sequence length="133" mass="15220">MFARLFIFIALLATCLFAAPLRSSRDLSTQELYERDAEEQALAERHVIPAEVATRSPNGQIKAWSAARSFDDFEEVQTWEERSLDEELEWEDDVSARDFEEDMGGLEERSKIGNKIKNFFKKVGGFVKKVVGL</sequence>
<organism evidence="2 3">
    <name type="scientific">Calocera cornea HHB12733</name>
    <dbReference type="NCBI Taxonomy" id="1353952"/>
    <lineage>
        <taxon>Eukaryota</taxon>
        <taxon>Fungi</taxon>
        <taxon>Dikarya</taxon>
        <taxon>Basidiomycota</taxon>
        <taxon>Agaricomycotina</taxon>
        <taxon>Dacrymycetes</taxon>
        <taxon>Dacrymycetales</taxon>
        <taxon>Dacrymycetaceae</taxon>
        <taxon>Calocera</taxon>
    </lineage>
</organism>
<accession>A0A165CQC6</accession>
<protein>
    <submittedName>
        <fullName evidence="2">Uncharacterized protein</fullName>
    </submittedName>
</protein>
<dbReference type="InParanoid" id="A0A165CQC6"/>
<evidence type="ECO:0000313" key="2">
    <source>
        <dbReference type="EMBL" id="KZT51194.1"/>
    </source>
</evidence>
<evidence type="ECO:0000256" key="1">
    <source>
        <dbReference type="SAM" id="SignalP"/>
    </source>
</evidence>
<dbReference type="EMBL" id="KV424121">
    <property type="protein sequence ID" value="KZT51194.1"/>
    <property type="molecule type" value="Genomic_DNA"/>
</dbReference>
<dbReference type="AlphaFoldDB" id="A0A165CQC6"/>
<gene>
    <name evidence="2" type="ORF">CALCODRAFT_512866</name>
</gene>
<evidence type="ECO:0000313" key="3">
    <source>
        <dbReference type="Proteomes" id="UP000076842"/>
    </source>
</evidence>
<keyword evidence="1" id="KW-0732">Signal</keyword>